<gene>
    <name evidence="3" type="ORF">DS2_15514</name>
</gene>
<dbReference type="AlphaFoldDB" id="W7Q7N8"/>
<keyword evidence="1" id="KW-0732">Signal</keyword>
<name>W7Q7N8_9ALTE</name>
<dbReference type="RefSeq" id="WP_051479933.1">
    <property type="nucleotide sequence ID" value="NZ_ARZY01000036.1"/>
</dbReference>
<organism evidence="3 4">
    <name type="scientific">Catenovulum agarivorans DS-2</name>
    <dbReference type="NCBI Taxonomy" id="1328313"/>
    <lineage>
        <taxon>Bacteria</taxon>
        <taxon>Pseudomonadati</taxon>
        <taxon>Pseudomonadota</taxon>
        <taxon>Gammaproteobacteria</taxon>
        <taxon>Alteromonadales</taxon>
        <taxon>Alteromonadaceae</taxon>
        <taxon>Catenovulum</taxon>
    </lineage>
</organism>
<dbReference type="InterPro" id="IPR011992">
    <property type="entry name" value="EF-hand-dom_pair"/>
</dbReference>
<dbReference type="Proteomes" id="UP000019276">
    <property type="component" value="Unassembled WGS sequence"/>
</dbReference>
<dbReference type="InterPro" id="IPR018247">
    <property type="entry name" value="EF_Hand_1_Ca_BS"/>
</dbReference>
<accession>W7Q7N8</accession>
<dbReference type="PROSITE" id="PS50222">
    <property type="entry name" value="EF_HAND_2"/>
    <property type="match status" value="1"/>
</dbReference>
<dbReference type="GO" id="GO:0005509">
    <property type="term" value="F:calcium ion binding"/>
    <property type="evidence" value="ECO:0007669"/>
    <property type="project" value="InterPro"/>
</dbReference>
<dbReference type="SUPFAM" id="SSF47473">
    <property type="entry name" value="EF-hand"/>
    <property type="match status" value="1"/>
</dbReference>
<dbReference type="InterPro" id="IPR002048">
    <property type="entry name" value="EF_hand_dom"/>
</dbReference>
<dbReference type="Pfam" id="PF13202">
    <property type="entry name" value="EF-hand_5"/>
    <property type="match status" value="2"/>
</dbReference>
<dbReference type="OrthoDB" id="6089795at2"/>
<comment type="caution">
    <text evidence="3">The sequence shown here is derived from an EMBL/GenBank/DDBJ whole genome shotgun (WGS) entry which is preliminary data.</text>
</comment>
<evidence type="ECO:0000259" key="2">
    <source>
        <dbReference type="PROSITE" id="PS50222"/>
    </source>
</evidence>
<dbReference type="EMBL" id="ARZY01000036">
    <property type="protein sequence ID" value="EWH08809.1"/>
    <property type="molecule type" value="Genomic_DNA"/>
</dbReference>
<protein>
    <submittedName>
        <fullName evidence="3">EF hand family protein</fullName>
    </submittedName>
</protein>
<proteinExistence type="predicted"/>
<sequence>MKTLTTLILASLLTVSATASAEGDHGKMHKRVSPLHKLFDANKDGVIDAGEISNSTTVLNGLDVNQDGQLDKVDFKALREAHGDEMRKHKRKGKKHCGKKAIFAKKDSNKDGVLDSSEIKAEFIEKFDSDQDGVVSKQEVKDKFAERRSAK</sequence>
<dbReference type="STRING" id="1328313.DS2_15514"/>
<feature type="chain" id="PRO_5004900938" evidence="1">
    <location>
        <begin position="22"/>
        <end position="151"/>
    </location>
</feature>
<keyword evidence="4" id="KW-1185">Reference proteome</keyword>
<dbReference type="Gene3D" id="1.10.238.10">
    <property type="entry name" value="EF-hand"/>
    <property type="match status" value="1"/>
</dbReference>
<dbReference type="PATRIC" id="fig|1328313.3.peg.3166"/>
<evidence type="ECO:0000256" key="1">
    <source>
        <dbReference type="SAM" id="SignalP"/>
    </source>
</evidence>
<dbReference type="PROSITE" id="PS00018">
    <property type="entry name" value="EF_HAND_1"/>
    <property type="match status" value="3"/>
</dbReference>
<evidence type="ECO:0000313" key="4">
    <source>
        <dbReference type="Proteomes" id="UP000019276"/>
    </source>
</evidence>
<feature type="domain" description="EF-hand" evidence="2">
    <location>
        <begin position="115"/>
        <end position="150"/>
    </location>
</feature>
<feature type="signal peptide" evidence="1">
    <location>
        <begin position="1"/>
        <end position="21"/>
    </location>
</feature>
<reference evidence="3 4" key="1">
    <citation type="journal article" date="2014" name="Genome Announc.">
        <title>Draft Genome Sequence of the Agar-Degrading Bacterium Catenovulum sp. Strain DS-2, Isolated from Intestines of Haliotis diversicolor.</title>
        <authorList>
            <person name="Shan D."/>
            <person name="Li X."/>
            <person name="Gu Z."/>
            <person name="Wei G."/>
            <person name="Gao Z."/>
            <person name="Shao Z."/>
        </authorList>
    </citation>
    <scope>NUCLEOTIDE SEQUENCE [LARGE SCALE GENOMIC DNA]</scope>
    <source>
        <strain evidence="3 4">DS-2</strain>
    </source>
</reference>
<evidence type="ECO:0000313" key="3">
    <source>
        <dbReference type="EMBL" id="EWH08809.1"/>
    </source>
</evidence>